<protein>
    <submittedName>
        <fullName evidence="1">Uncharacterized protein</fullName>
    </submittedName>
</protein>
<evidence type="ECO:0000313" key="1">
    <source>
        <dbReference type="EMBL" id="ALA57600.1"/>
    </source>
</evidence>
<dbReference type="AlphaFoldDB" id="A0A0K2G9I4"/>
<sequence length="102" mass="10736">MSRLGTRPAIGVAVPSPLLSTGFVFSPLVRVVAESPNNSPVFQHPGFLVALVRFVPGGTARFFAGAAVLEIAQPSCGRLSFWMTIRPTVTPSGAPCRRQSIG</sequence>
<dbReference type="STRING" id="42253.NITMOv2_1169"/>
<organism evidence="1 2">
    <name type="scientific">Nitrospira moscoviensis</name>
    <dbReference type="NCBI Taxonomy" id="42253"/>
    <lineage>
        <taxon>Bacteria</taxon>
        <taxon>Pseudomonadati</taxon>
        <taxon>Nitrospirota</taxon>
        <taxon>Nitrospiria</taxon>
        <taxon>Nitrospirales</taxon>
        <taxon>Nitrospiraceae</taxon>
        <taxon>Nitrospira</taxon>
    </lineage>
</organism>
<dbReference type="KEGG" id="nmv:NITMOv2_1169"/>
<dbReference type="Proteomes" id="UP000069205">
    <property type="component" value="Chromosome"/>
</dbReference>
<accession>A0A0K2G9I4</accession>
<name>A0A0K2G9I4_NITMO</name>
<evidence type="ECO:0000313" key="2">
    <source>
        <dbReference type="Proteomes" id="UP000069205"/>
    </source>
</evidence>
<proteinExistence type="predicted"/>
<keyword evidence="2" id="KW-1185">Reference proteome</keyword>
<gene>
    <name evidence="1" type="ORF">NITMOv2_1169</name>
</gene>
<reference evidence="1 2" key="1">
    <citation type="journal article" date="2015" name="Proc. Natl. Acad. Sci. U.S.A.">
        <title>Expanded metabolic versatility of ubiquitous nitrite-oxidizing bacteria from the genus Nitrospira.</title>
        <authorList>
            <person name="Koch H."/>
            <person name="Lucker S."/>
            <person name="Albertsen M."/>
            <person name="Kitzinger K."/>
            <person name="Herbold C."/>
            <person name="Spieck E."/>
            <person name="Nielsen P.H."/>
            <person name="Wagner M."/>
            <person name="Daims H."/>
        </authorList>
    </citation>
    <scope>NUCLEOTIDE SEQUENCE [LARGE SCALE GENOMIC DNA]</scope>
    <source>
        <strain evidence="1 2">NSP M-1</strain>
    </source>
</reference>
<dbReference type="EMBL" id="CP011801">
    <property type="protein sequence ID" value="ALA57600.1"/>
    <property type="molecule type" value="Genomic_DNA"/>
</dbReference>